<evidence type="ECO:0000256" key="1">
    <source>
        <dbReference type="SAM" id="MobiDB-lite"/>
    </source>
</evidence>
<dbReference type="AlphaFoldDB" id="A0A2P5B9I9"/>
<organism evidence="2 3">
    <name type="scientific">Trema orientale</name>
    <name type="common">Charcoal tree</name>
    <name type="synonym">Celtis orientalis</name>
    <dbReference type="NCBI Taxonomy" id="63057"/>
    <lineage>
        <taxon>Eukaryota</taxon>
        <taxon>Viridiplantae</taxon>
        <taxon>Streptophyta</taxon>
        <taxon>Embryophyta</taxon>
        <taxon>Tracheophyta</taxon>
        <taxon>Spermatophyta</taxon>
        <taxon>Magnoliopsida</taxon>
        <taxon>eudicotyledons</taxon>
        <taxon>Gunneridae</taxon>
        <taxon>Pentapetalae</taxon>
        <taxon>rosids</taxon>
        <taxon>fabids</taxon>
        <taxon>Rosales</taxon>
        <taxon>Cannabaceae</taxon>
        <taxon>Trema</taxon>
    </lineage>
</organism>
<feature type="non-terminal residue" evidence="2">
    <location>
        <position position="1"/>
    </location>
</feature>
<sequence>TGIVTCTCLKRRDVSGEKLIDGNVILIELGANIGVSQTGPNLGPIGGGGDAVAEPIGEAVEAVLLVVAAGDVVAAVAARDDEGEDEEYEEEGYEEGHTEEVEGEEALLVPVGADEAGERDEEDEDAQDDDRPAEGVDALVVGLGGQPDAGRDYGYGAEEGDEVQHRCYVVAHSHGVKKKKERKKKNR</sequence>
<comment type="caution">
    <text evidence="2">The sequence shown here is derived from an EMBL/GenBank/DDBJ whole genome shotgun (WGS) entry which is preliminary data.</text>
</comment>
<dbReference type="InParanoid" id="A0A2P5B9I9"/>
<feature type="compositionally biased region" description="Acidic residues" evidence="1">
    <location>
        <begin position="115"/>
        <end position="128"/>
    </location>
</feature>
<dbReference type="EMBL" id="JXTC01000572">
    <property type="protein sequence ID" value="PON45457.1"/>
    <property type="molecule type" value="Genomic_DNA"/>
</dbReference>
<proteinExistence type="predicted"/>
<dbReference type="OrthoDB" id="10574802at2759"/>
<gene>
    <name evidence="2" type="ORF">TorRG33x02_328660</name>
</gene>
<name>A0A2P5B9I9_TREOI</name>
<feature type="compositionally biased region" description="Acidic residues" evidence="1">
    <location>
        <begin position="81"/>
        <end position="93"/>
    </location>
</feature>
<reference evidence="3" key="1">
    <citation type="submission" date="2016-06" db="EMBL/GenBank/DDBJ databases">
        <title>Parallel loss of symbiosis genes in relatives of nitrogen-fixing non-legume Parasponia.</title>
        <authorList>
            <person name="Van Velzen R."/>
            <person name="Holmer R."/>
            <person name="Bu F."/>
            <person name="Rutten L."/>
            <person name="Van Zeijl A."/>
            <person name="Liu W."/>
            <person name="Santuari L."/>
            <person name="Cao Q."/>
            <person name="Sharma T."/>
            <person name="Shen D."/>
            <person name="Roswanjaya Y."/>
            <person name="Wardhani T."/>
            <person name="Kalhor M.S."/>
            <person name="Jansen J."/>
            <person name="Van den Hoogen J."/>
            <person name="Gungor B."/>
            <person name="Hartog M."/>
            <person name="Hontelez J."/>
            <person name="Verver J."/>
            <person name="Yang W.-C."/>
            <person name="Schijlen E."/>
            <person name="Repin R."/>
            <person name="Schilthuizen M."/>
            <person name="Schranz E."/>
            <person name="Heidstra R."/>
            <person name="Miyata K."/>
            <person name="Fedorova E."/>
            <person name="Kohlen W."/>
            <person name="Bisseling T."/>
            <person name="Smit S."/>
            <person name="Geurts R."/>
        </authorList>
    </citation>
    <scope>NUCLEOTIDE SEQUENCE [LARGE SCALE GENOMIC DNA]</scope>
    <source>
        <strain evidence="3">cv. RG33-2</strain>
    </source>
</reference>
<evidence type="ECO:0000313" key="3">
    <source>
        <dbReference type="Proteomes" id="UP000237000"/>
    </source>
</evidence>
<feature type="region of interest" description="Disordered" evidence="1">
    <location>
        <begin position="79"/>
        <end position="157"/>
    </location>
</feature>
<accession>A0A2P5B9I9</accession>
<dbReference type="Proteomes" id="UP000237000">
    <property type="component" value="Unassembled WGS sequence"/>
</dbReference>
<evidence type="ECO:0000313" key="2">
    <source>
        <dbReference type="EMBL" id="PON45457.1"/>
    </source>
</evidence>
<protein>
    <submittedName>
        <fullName evidence="2">Uncharacterized protein</fullName>
    </submittedName>
</protein>
<keyword evidence="3" id="KW-1185">Reference proteome</keyword>